<dbReference type="AlphaFoldDB" id="A0A9Y2L321"/>
<evidence type="ECO:0000313" key="1">
    <source>
        <dbReference type="EMBL" id="WIY25969.1"/>
    </source>
</evidence>
<dbReference type="EMBL" id="CP127247">
    <property type="protein sequence ID" value="WIY25969.1"/>
    <property type="molecule type" value="Genomic_DNA"/>
</dbReference>
<proteinExistence type="predicted"/>
<dbReference type="Proteomes" id="UP001238334">
    <property type="component" value="Chromosome"/>
</dbReference>
<sequence>MILAASSISIYKPVNRAAKAAILQADAIAAVEKNQELDRVAAAAKTVEDARQKYLQTQYVGPARTTARLAALTNERPNGLQINYQDLRSGHHAGPTPVSAITAQMQYRQILNILV</sequence>
<protein>
    <submittedName>
        <fullName evidence="1">Uncharacterized protein</fullName>
    </submittedName>
</protein>
<dbReference type="RefSeq" id="WP_270918388.1">
    <property type="nucleotide sequence ID" value="NZ_CP127247.1"/>
</dbReference>
<dbReference type="KEGG" id="ppso:QPJ95_03255"/>
<name>A0A9Y2L321_9RHOB</name>
<reference evidence="1 2" key="1">
    <citation type="submission" date="2023-06" db="EMBL/GenBank/DDBJ databases">
        <title>Parasedimentitalea psychrophila sp. nov., a psychrophilic bacterium isolated from deep-sea sediment.</title>
        <authorList>
            <person name="Li A."/>
        </authorList>
    </citation>
    <scope>NUCLEOTIDE SEQUENCE [LARGE SCALE GENOMIC DNA]</scope>
    <source>
        <strain evidence="1 2">QS115</strain>
    </source>
</reference>
<evidence type="ECO:0000313" key="2">
    <source>
        <dbReference type="Proteomes" id="UP001238334"/>
    </source>
</evidence>
<organism evidence="1 2">
    <name type="scientific">Parasedimentitalea psychrophila</name>
    <dbReference type="NCBI Taxonomy" id="2997337"/>
    <lineage>
        <taxon>Bacteria</taxon>
        <taxon>Pseudomonadati</taxon>
        <taxon>Pseudomonadota</taxon>
        <taxon>Alphaproteobacteria</taxon>
        <taxon>Rhodobacterales</taxon>
        <taxon>Paracoccaceae</taxon>
        <taxon>Parasedimentitalea</taxon>
    </lineage>
</organism>
<keyword evidence="2" id="KW-1185">Reference proteome</keyword>
<accession>A0A9Y2L321</accession>
<gene>
    <name evidence="1" type="ORF">QPJ95_03255</name>
</gene>